<name>A0ABZ1VGC7_9ACTN</name>
<accession>A0ABZ1VGC7</accession>
<protein>
    <submittedName>
        <fullName evidence="2">Uncharacterized protein</fullName>
    </submittedName>
</protein>
<evidence type="ECO:0000313" key="2">
    <source>
        <dbReference type="EMBL" id="WUS20865.1"/>
    </source>
</evidence>
<evidence type="ECO:0000313" key="3">
    <source>
        <dbReference type="Proteomes" id="UP001432292"/>
    </source>
</evidence>
<dbReference type="InterPro" id="IPR013517">
    <property type="entry name" value="FG-GAP"/>
</dbReference>
<keyword evidence="3" id="KW-1185">Reference proteome</keyword>
<dbReference type="Gene3D" id="2.130.10.130">
    <property type="entry name" value="Integrin alpha, N-terminal"/>
    <property type="match status" value="1"/>
</dbReference>
<dbReference type="InterPro" id="IPR028994">
    <property type="entry name" value="Integrin_alpha_N"/>
</dbReference>
<reference evidence="2" key="1">
    <citation type="submission" date="2022-10" db="EMBL/GenBank/DDBJ databases">
        <title>The complete genomes of actinobacterial strains from the NBC collection.</title>
        <authorList>
            <person name="Joergensen T.S."/>
            <person name="Alvarez Arevalo M."/>
            <person name="Sterndorff E.B."/>
            <person name="Faurdal D."/>
            <person name="Vuksanovic O."/>
            <person name="Mourched A.-S."/>
            <person name="Charusanti P."/>
            <person name="Shaw S."/>
            <person name="Blin K."/>
            <person name="Weber T."/>
        </authorList>
    </citation>
    <scope>NUCLEOTIDE SEQUENCE</scope>
    <source>
        <strain evidence="2">NBC_01256</strain>
    </source>
</reference>
<dbReference type="RefSeq" id="WP_328692210.1">
    <property type="nucleotide sequence ID" value="NZ_BAAATH010000065.1"/>
</dbReference>
<dbReference type="EMBL" id="CP108473">
    <property type="protein sequence ID" value="WUS20865.1"/>
    <property type="molecule type" value="Genomic_DNA"/>
</dbReference>
<dbReference type="Proteomes" id="UP001432292">
    <property type="component" value="Chromosome"/>
</dbReference>
<dbReference type="Pfam" id="PF01839">
    <property type="entry name" value="FG-GAP"/>
    <property type="match status" value="1"/>
</dbReference>
<keyword evidence="1" id="KW-0732">Signal</keyword>
<gene>
    <name evidence="2" type="ORF">OG727_00310</name>
</gene>
<dbReference type="SUPFAM" id="SSF69318">
    <property type="entry name" value="Integrin alpha N-terminal domain"/>
    <property type="match status" value="1"/>
</dbReference>
<evidence type="ECO:0000256" key="1">
    <source>
        <dbReference type="ARBA" id="ARBA00022729"/>
    </source>
</evidence>
<proteinExistence type="predicted"/>
<organism evidence="2 3">
    <name type="scientific">Streptomyces caniferus</name>
    <dbReference type="NCBI Taxonomy" id="285557"/>
    <lineage>
        <taxon>Bacteria</taxon>
        <taxon>Bacillati</taxon>
        <taxon>Actinomycetota</taxon>
        <taxon>Actinomycetes</taxon>
        <taxon>Kitasatosporales</taxon>
        <taxon>Streptomycetaceae</taxon>
        <taxon>Streptomyces</taxon>
    </lineage>
</organism>
<sequence length="114" mass="11150">MGGAVVLYGSAAGLTPDKSTAYSQDTPGIFGTAEADDGFGSAVHLVDLNKDGKAEAVVGIPSENNDGCLWIARGTPSGPATTGSSSLCGAATGLTLRGPHGLFGAALPGAQVNF</sequence>